<dbReference type="PANTHER" id="PTHR33990:SF1">
    <property type="entry name" value="PROTEIN YJDN"/>
    <property type="match status" value="1"/>
</dbReference>
<dbReference type="Gene3D" id="3.10.180.10">
    <property type="entry name" value="2,3-Dihydroxybiphenyl 1,2-Dioxygenase, domain 1"/>
    <property type="match status" value="1"/>
</dbReference>
<dbReference type="SUPFAM" id="SSF54593">
    <property type="entry name" value="Glyoxalase/Bleomycin resistance protein/Dihydroxybiphenyl dioxygenase"/>
    <property type="match status" value="1"/>
</dbReference>
<dbReference type="RefSeq" id="WP_258820549.1">
    <property type="nucleotide sequence ID" value="NZ_JANUHB010000001.1"/>
</dbReference>
<keyword evidence="3" id="KW-1185">Reference proteome</keyword>
<dbReference type="EMBL" id="JANUHB010000001">
    <property type="protein sequence ID" value="MCS0806772.1"/>
    <property type="molecule type" value="Genomic_DNA"/>
</dbReference>
<gene>
    <name evidence="2" type="ORF">NX774_02375</name>
</gene>
<sequence>MSSIEQTTTMQVIPTLYFPGLCAEAISFYREHLGAEVLFQLTAGGAQPEYLPPGSPGKIIRAGLRIGDTVVYLSEGHHGGVPAFQGVSLALHLANQHEAARILHALGAGGSIRVPLRETAWADSFGAVTDRYGVYWTVEVQGARQRAV</sequence>
<feature type="domain" description="PhnB-like" evidence="1">
    <location>
        <begin position="11"/>
        <end position="138"/>
    </location>
</feature>
<dbReference type="CDD" id="cd06588">
    <property type="entry name" value="PhnB_like"/>
    <property type="match status" value="1"/>
</dbReference>
<accession>A0ABT2D628</accession>
<dbReference type="Proteomes" id="UP001206126">
    <property type="component" value="Unassembled WGS sequence"/>
</dbReference>
<reference evidence="2 3" key="1">
    <citation type="submission" date="2022-08" db="EMBL/GenBank/DDBJ databases">
        <title>Reclassification of Massilia species as members of the genera Telluria, Duganella, Pseudoduganella, Mokoshia gen. nov. and Zemynaea gen. nov. using orthogonal and non-orthogonal genome-based approaches.</title>
        <authorList>
            <person name="Bowman J.P."/>
        </authorList>
    </citation>
    <scope>NUCLEOTIDE SEQUENCE [LARGE SCALE GENOMIC DNA]</scope>
    <source>
        <strain evidence="2 3">JCM 31605</strain>
    </source>
</reference>
<name>A0ABT2D628_9BURK</name>
<organism evidence="2 3">
    <name type="scientific">Massilia agilis</name>
    <dbReference type="NCBI Taxonomy" id="1811226"/>
    <lineage>
        <taxon>Bacteria</taxon>
        <taxon>Pseudomonadati</taxon>
        <taxon>Pseudomonadota</taxon>
        <taxon>Betaproteobacteria</taxon>
        <taxon>Burkholderiales</taxon>
        <taxon>Oxalobacteraceae</taxon>
        <taxon>Telluria group</taxon>
        <taxon>Massilia</taxon>
    </lineage>
</organism>
<proteinExistence type="predicted"/>
<evidence type="ECO:0000259" key="1">
    <source>
        <dbReference type="Pfam" id="PF06983"/>
    </source>
</evidence>
<dbReference type="PANTHER" id="PTHR33990">
    <property type="entry name" value="PROTEIN YJDN-RELATED"/>
    <property type="match status" value="1"/>
</dbReference>
<dbReference type="InterPro" id="IPR029068">
    <property type="entry name" value="Glyas_Bleomycin-R_OHBP_Dase"/>
</dbReference>
<dbReference type="Pfam" id="PF06983">
    <property type="entry name" value="3-dmu-9_3-mt"/>
    <property type="match status" value="1"/>
</dbReference>
<evidence type="ECO:0000313" key="2">
    <source>
        <dbReference type="EMBL" id="MCS0806772.1"/>
    </source>
</evidence>
<evidence type="ECO:0000313" key="3">
    <source>
        <dbReference type="Proteomes" id="UP001206126"/>
    </source>
</evidence>
<comment type="caution">
    <text evidence="2">The sequence shown here is derived from an EMBL/GenBank/DDBJ whole genome shotgun (WGS) entry which is preliminary data.</text>
</comment>
<protein>
    <submittedName>
        <fullName evidence="2">VOC family protein</fullName>
    </submittedName>
</protein>
<dbReference type="InterPro" id="IPR028973">
    <property type="entry name" value="PhnB-like"/>
</dbReference>